<dbReference type="AlphaFoldDB" id="J3MM96"/>
<dbReference type="STRING" id="4533.J3MM96"/>
<evidence type="ECO:0000313" key="1">
    <source>
        <dbReference type="EnsemblPlants" id="OB07G25280.1"/>
    </source>
</evidence>
<sequence length="122" mass="12781">MVLWMDAIDSLLKKQGEQLDQVNFKVDLDEFGGQSAVGAGGAVKGEQNGTLVIGDGNMATLIAARRDEQRPLHILFLPFLVPGHLIAMGDMTVLVAARGVRGTVLTTPSTPLSSARHGSTGG</sequence>
<evidence type="ECO:0000313" key="2">
    <source>
        <dbReference type="Proteomes" id="UP000006038"/>
    </source>
</evidence>
<accession>J3MM96</accession>
<dbReference type="Proteomes" id="UP000006038">
    <property type="component" value="Chromosome 7"/>
</dbReference>
<dbReference type="EnsemblPlants" id="OB07G25280.1">
    <property type="protein sequence ID" value="OB07G25280.1"/>
    <property type="gene ID" value="OB07G25280"/>
</dbReference>
<dbReference type="Gramene" id="OB07G25280.1">
    <property type="protein sequence ID" value="OB07G25280.1"/>
    <property type="gene ID" value="OB07G25280"/>
</dbReference>
<dbReference type="HOGENOM" id="CLU_2030326_0_0_1"/>
<reference evidence="1" key="2">
    <citation type="submission" date="2013-04" db="UniProtKB">
        <authorList>
            <consortium name="EnsemblPlants"/>
        </authorList>
    </citation>
    <scope>IDENTIFICATION</scope>
</reference>
<dbReference type="Gene3D" id="3.40.50.2000">
    <property type="entry name" value="Glycogen Phosphorylase B"/>
    <property type="match status" value="1"/>
</dbReference>
<proteinExistence type="predicted"/>
<organism evidence="1">
    <name type="scientific">Oryza brachyantha</name>
    <name type="common">malo sina</name>
    <dbReference type="NCBI Taxonomy" id="4533"/>
    <lineage>
        <taxon>Eukaryota</taxon>
        <taxon>Viridiplantae</taxon>
        <taxon>Streptophyta</taxon>
        <taxon>Embryophyta</taxon>
        <taxon>Tracheophyta</taxon>
        <taxon>Spermatophyta</taxon>
        <taxon>Magnoliopsida</taxon>
        <taxon>Liliopsida</taxon>
        <taxon>Poales</taxon>
        <taxon>Poaceae</taxon>
        <taxon>BOP clade</taxon>
        <taxon>Oryzoideae</taxon>
        <taxon>Oryzeae</taxon>
        <taxon>Oryzinae</taxon>
        <taxon>Oryza</taxon>
    </lineage>
</organism>
<protein>
    <submittedName>
        <fullName evidence="1">Uncharacterized protein</fullName>
    </submittedName>
</protein>
<name>J3MM96_ORYBR</name>
<keyword evidence="2" id="KW-1185">Reference proteome</keyword>
<reference evidence="1" key="1">
    <citation type="journal article" date="2013" name="Nat. Commun.">
        <title>Whole-genome sequencing of Oryza brachyantha reveals mechanisms underlying Oryza genome evolution.</title>
        <authorList>
            <person name="Chen J."/>
            <person name="Huang Q."/>
            <person name="Gao D."/>
            <person name="Wang J."/>
            <person name="Lang Y."/>
            <person name="Liu T."/>
            <person name="Li B."/>
            <person name="Bai Z."/>
            <person name="Luis Goicoechea J."/>
            <person name="Liang C."/>
            <person name="Chen C."/>
            <person name="Zhang W."/>
            <person name="Sun S."/>
            <person name="Liao Y."/>
            <person name="Zhang X."/>
            <person name="Yang L."/>
            <person name="Song C."/>
            <person name="Wang M."/>
            <person name="Shi J."/>
            <person name="Liu G."/>
            <person name="Liu J."/>
            <person name="Zhou H."/>
            <person name="Zhou W."/>
            <person name="Yu Q."/>
            <person name="An N."/>
            <person name="Chen Y."/>
            <person name="Cai Q."/>
            <person name="Wang B."/>
            <person name="Liu B."/>
            <person name="Min J."/>
            <person name="Huang Y."/>
            <person name="Wu H."/>
            <person name="Li Z."/>
            <person name="Zhang Y."/>
            <person name="Yin Y."/>
            <person name="Song W."/>
            <person name="Jiang J."/>
            <person name="Jackson S.A."/>
            <person name="Wing R.A."/>
            <person name="Wang J."/>
            <person name="Chen M."/>
        </authorList>
    </citation>
    <scope>NUCLEOTIDE SEQUENCE [LARGE SCALE GENOMIC DNA]</scope>
    <source>
        <strain evidence="1">cv. IRGC 101232</strain>
    </source>
</reference>